<evidence type="ECO:0000313" key="11">
    <source>
        <dbReference type="Proteomes" id="UP001199525"/>
    </source>
</evidence>
<dbReference type="InterPro" id="IPR001737">
    <property type="entry name" value="KsgA/Erm"/>
</dbReference>
<organism evidence="10 11">
    <name type="scientific">Nostoc favosum CHAB5714</name>
    <dbReference type="NCBI Taxonomy" id="2780399"/>
    <lineage>
        <taxon>Bacteria</taxon>
        <taxon>Bacillati</taxon>
        <taxon>Cyanobacteriota</taxon>
        <taxon>Cyanophyceae</taxon>
        <taxon>Nostocales</taxon>
        <taxon>Nostocaceae</taxon>
        <taxon>Nostoc</taxon>
        <taxon>Nostoc favosum</taxon>
    </lineage>
</organism>
<feature type="binding site" evidence="7 8">
    <location>
        <position position="117"/>
    </location>
    <ligand>
        <name>S-adenosyl-L-methionine</name>
        <dbReference type="ChEBI" id="CHEBI:59789"/>
    </ligand>
</feature>
<keyword evidence="5 7" id="KW-0949">S-adenosyl-L-methionine</keyword>
<dbReference type="SMART" id="SM00650">
    <property type="entry name" value="rADc"/>
    <property type="match status" value="1"/>
</dbReference>
<evidence type="ECO:0000256" key="7">
    <source>
        <dbReference type="HAMAP-Rule" id="MF_00607"/>
    </source>
</evidence>
<dbReference type="InterPro" id="IPR029063">
    <property type="entry name" value="SAM-dependent_MTases_sf"/>
</dbReference>
<dbReference type="PANTHER" id="PTHR11727:SF7">
    <property type="entry name" value="DIMETHYLADENOSINE TRANSFERASE-RELATED"/>
    <property type="match status" value="1"/>
</dbReference>
<keyword evidence="1 7" id="KW-0963">Cytoplasm</keyword>
<dbReference type="Gene3D" id="3.40.50.150">
    <property type="entry name" value="Vaccinia Virus protein VP39"/>
    <property type="match status" value="1"/>
</dbReference>
<feature type="binding site" evidence="7 8">
    <location>
        <position position="11"/>
    </location>
    <ligand>
        <name>S-adenosyl-L-methionine</name>
        <dbReference type="ChEBI" id="CHEBI:59789"/>
    </ligand>
</feature>
<dbReference type="Proteomes" id="UP001199525">
    <property type="component" value="Unassembled WGS sequence"/>
</dbReference>
<feature type="binding site" evidence="7 8">
    <location>
        <position position="67"/>
    </location>
    <ligand>
        <name>S-adenosyl-L-methionine</name>
        <dbReference type="ChEBI" id="CHEBI:59789"/>
    </ligand>
</feature>
<comment type="similarity">
    <text evidence="7">Belongs to the class I-like SAM-binding methyltransferase superfamily. rRNA adenine N(6)-methyltransferase family. RsmA subfamily.</text>
</comment>
<dbReference type="EC" id="2.1.1.182" evidence="7"/>
<sequence length="282" mass="31261">MIRPRKVFAQHWLKSEKALDAIIKAAECTESDGSANGKGDRVLEIGPGTGILTRRLLPLVQSLVAVEIDRDLCQLLSKQLGKTENFLLLQGDFLTLDLPSYLAAFPNFHKPNKVVANIPYNITGPIIEKLLGTIANPNSEPFDSIVLLVQKEVAERLYAKPGSKAFGALSVRVQYLAECELICTVPAAAFHPPPKVDSAVVRLRPRKIEIPALNPRQLENFLKLGFGAKRKMLRNNLQSVIERDRLSHLLEQLKINPQARAEDLGVQQWIILANELGVGSRE</sequence>
<protein>
    <recommendedName>
        <fullName evidence="7">Ribosomal RNA small subunit methyltransferase A</fullName>
        <ecNumber evidence="7">2.1.1.182</ecNumber>
    </recommendedName>
    <alternativeName>
        <fullName evidence="7">16S rRNA (adenine(1518)-N(6)/adenine(1519)-N(6))-dimethyltransferase</fullName>
    </alternativeName>
    <alternativeName>
        <fullName evidence="7">16S rRNA dimethyladenosine transferase</fullName>
    </alternativeName>
    <alternativeName>
        <fullName evidence="7">16S rRNA dimethylase</fullName>
    </alternativeName>
    <alternativeName>
        <fullName evidence="7">S-adenosylmethionine-6-N', N'-adenosyl(rRNA) dimethyltransferase</fullName>
    </alternativeName>
</protein>
<dbReference type="Gene3D" id="1.10.8.100">
    <property type="entry name" value="Ribosomal RNA adenine dimethylase-like, domain 2"/>
    <property type="match status" value="1"/>
</dbReference>
<dbReference type="CDD" id="cd02440">
    <property type="entry name" value="AdoMet_MTases"/>
    <property type="match status" value="1"/>
</dbReference>
<dbReference type="NCBIfam" id="TIGR00755">
    <property type="entry name" value="ksgA"/>
    <property type="match status" value="1"/>
</dbReference>
<evidence type="ECO:0000313" key="10">
    <source>
        <dbReference type="EMBL" id="MCC5602408.1"/>
    </source>
</evidence>
<dbReference type="InterPro" id="IPR020598">
    <property type="entry name" value="rRNA_Ade_methylase_Trfase_N"/>
</dbReference>
<comment type="subcellular location">
    <subcellularLocation>
        <location evidence="7">Cytoplasm</location>
    </subcellularLocation>
</comment>
<feature type="binding site" evidence="7 8">
    <location>
        <position position="13"/>
    </location>
    <ligand>
        <name>S-adenosyl-L-methionine</name>
        <dbReference type="ChEBI" id="CHEBI:59789"/>
    </ligand>
</feature>
<dbReference type="EMBL" id="JAIVFQ010000049">
    <property type="protein sequence ID" value="MCC5602408.1"/>
    <property type="molecule type" value="Genomic_DNA"/>
</dbReference>
<evidence type="ECO:0000256" key="5">
    <source>
        <dbReference type="ARBA" id="ARBA00022691"/>
    </source>
</evidence>
<evidence type="ECO:0000256" key="6">
    <source>
        <dbReference type="ARBA" id="ARBA00022884"/>
    </source>
</evidence>
<gene>
    <name evidence="7 10" type="primary">rsmA</name>
    <name evidence="7" type="synonym">ksgA</name>
    <name evidence="10" type="ORF">LC586_25255</name>
</gene>
<name>A0ABS8IDZ9_9NOSO</name>
<evidence type="ECO:0000256" key="8">
    <source>
        <dbReference type="PROSITE-ProRule" id="PRU01026"/>
    </source>
</evidence>
<comment type="function">
    <text evidence="7">Specifically dimethylates two adjacent adenosines (A1518 and A1519) in the loop of a conserved hairpin near the 3'-end of 16S rRNA in the 30S particle. May play a critical role in biogenesis of 30S subunits.</text>
</comment>
<comment type="catalytic activity">
    <reaction evidence="7">
        <text>adenosine(1518)/adenosine(1519) in 16S rRNA + 4 S-adenosyl-L-methionine = N(6)-dimethyladenosine(1518)/N(6)-dimethyladenosine(1519) in 16S rRNA + 4 S-adenosyl-L-homocysteine + 4 H(+)</text>
        <dbReference type="Rhea" id="RHEA:19609"/>
        <dbReference type="Rhea" id="RHEA-COMP:10232"/>
        <dbReference type="Rhea" id="RHEA-COMP:10233"/>
        <dbReference type="ChEBI" id="CHEBI:15378"/>
        <dbReference type="ChEBI" id="CHEBI:57856"/>
        <dbReference type="ChEBI" id="CHEBI:59789"/>
        <dbReference type="ChEBI" id="CHEBI:74411"/>
        <dbReference type="ChEBI" id="CHEBI:74493"/>
        <dbReference type="EC" id="2.1.1.182"/>
    </reaction>
</comment>
<dbReference type="SUPFAM" id="SSF53335">
    <property type="entry name" value="S-adenosyl-L-methionine-dependent methyltransferases"/>
    <property type="match status" value="1"/>
</dbReference>
<dbReference type="PROSITE" id="PS51689">
    <property type="entry name" value="SAM_RNA_A_N6_MT"/>
    <property type="match status" value="1"/>
</dbReference>
<evidence type="ECO:0000256" key="4">
    <source>
        <dbReference type="ARBA" id="ARBA00022679"/>
    </source>
</evidence>
<feature type="binding site" evidence="7 8">
    <location>
        <position position="46"/>
    </location>
    <ligand>
        <name>S-adenosyl-L-methionine</name>
        <dbReference type="ChEBI" id="CHEBI:59789"/>
    </ligand>
</feature>
<feature type="binding site" evidence="7 8">
    <location>
        <position position="92"/>
    </location>
    <ligand>
        <name>S-adenosyl-L-methionine</name>
        <dbReference type="ChEBI" id="CHEBI:59789"/>
    </ligand>
</feature>
<proteinExistence type="inferred from homology"/>
<comment type="caution">
    <text evidence="10">The sequence shown here is derived from an EMBL/GenBank/DDBJ whole genome shotgun (WGS) entry which is preliminary data.</text>
</comment>
<dbReference type="InterPro" id="IPR020596">
    <property type="entry name" value="rRNA_Ade_Mease_Trfase_CS"/>
</dbReference>
<dbReference type="PROSITE" id="PS01131">
    <property type="entry name" value="RRNA_A_DIMETH"/>
    <property type="match status" value="1"/>
</dbReference>
<dbReference type="PANTHER" id="PTHR11727">
    <property type="entry name" value="DIMETHYLADENOSINE TRANSFERASE"/>
    <property type="match status" value="1"/>
</dbReference>
<feature type="domain" description="Ribosomal RNA adenine methylase transferase N-terminal" evidence="9">
    <location>
        <begin position="18"/>
        <end position="207"/>
    </location>
</feature>
<evidence type="ECO:0000256" key="3">
    <source>
        <dbReference type="ARBA" id="ARBA00022603"/>
    </source>
</evidence>
<keyword evidence="3 7" id="KW-0489">Methyltransferase</keyword>
<accession>A0ABS8IDZ9</accession>
<keyword evidence="11" id="KW-1185">Reference proteome</keyword>
<dbReference type="InterPro" id="IPR011530">
    <property type="entry name" value="rRNA_adenine_dimethylase"/>
</dbReference>
<keyword evidence="6 7" id="KW-0694">RNA-binding</keyword>
<dbReference type="RefSeq" id="WP_229487606.1">
    <property type="nucleotide sequence ID" value="NZ_JAIVFQ010000049.1"/>
</dbReference>
<keyword evidence="4 7" id="KW-0808">Transferase</keyword>
<keyword evidence="2 7" id="KW-0698">rRNA processing</keyword>
<evidence type="ECO:0000256" key="1">
    <source>
        <dbReference type="ARBA" id="ARBA00022490"/>
    </source>
</evidence>
<reference evidence="10 11" key="1">
    <citation type="journal article" date="2021" name="Microorganisms">
        <title>Genome Evolution of Filamentous Cyanobacterium Nostoc Species: From Facultative Symbiosis to Free Living.</title>
        <authorList>
            <person name="Huo D."/>
            <person name="Li H."/>
            <person name="Cai F."/>
            <person name="Guo X."/>
            <person name="Qiao Z."/>
            <person name="Wang W."/>
            <person name="Yu G."/>
            <person name="Li R."/>
        </authorList>
    </citation>
    <scope>NUCLEOTIDE SEQUENCE [LARGE SCALE GENOMIC DNA]</scope>
    <source>
        <strain evidence="10 11">CHAB 5714</strain>
    </source>
</reference>
<evidence type="ECO:0000259" key="9">
    <source>
        <dbReference type="SMART" id="SM00650"/>
    </source>
</evidence>
<dbReference type="GO" id="GO:0052908">
    <property type="term" value="F:16S rRNA (adenine(1518)-N(6)/adenine(1519)-N(6))-dimethyltransferase activity"/>
    <property type="evidence" value="ECO:0007669"/>
    <property type="project" value="UniProtKB-EC"/>
</dbReference>
<dbReference type="HAMAP" id="MF_00607">
    <property type="entry name" value="16SrRNA_methyltr_A"/>
    <property type="match status" value="1"/>
</dbReference>
<dbReference type="InterPro" id="IPR023165">
    <property type="entry name" value="rRNA_Ade_diMease-like_C"/>
</dbReference>
<evidence type="ECO:0000256" key="2">
    <source>
        <dbReference type="ARBA" id="ARBA00022552"/>
    </source>
</evidence>
<dbReference type="Pfam" id="PF00398">
    <property type="entry name" value="RrnaAD"/>
    <property type="match status" value="1"/>
</dbReference>